<gene>
    <name evidence="2" type="ORF">APLA_LOCUS11153</name>
</gene>
<evidence type="ECO:0000313" key="2">
    <source>
        <dbReference type="EMBL" id="CAB3247036.1"/>
    </source>
</evidence>
<accession>A0A8S1AP47</accession>
<feature type="region of interest" description="Disordered" evidence="1">
    <location>
        <begin position="61"/>
        <end position="163"/>
    </location>
</feature>
<dbReference type="OrthoDB" id="7481740at2759"/>
<dbReference type="Proteomes" id="UP000494106">
    <property type="component" value="Unassembled WGS sequence"/>
</dbReference>
<evidence type="ECO:0000313" key="3">
    <source>
        <dbReference type="Proteomes" id="UP000494106"/>
    </source>
</evidence>
<comment type="caution">
    <text evidence="2">The sequence shown here is derived from an EMBL/GenBank/DDBJ whole genome shotgun (WGS) entry which is preliminary data.</text>
</comment>
<dbReference type="EMBL" id="CADEBC010000530">
    <property type="protein sequence ID" value="CAB3247036.1"/>
    <property type="molecule type" value="Genomic_DNA"/>
</dbReference>
<proteinExistence type="predicted"/>
<feature type="compositionally biased region" description="Low complexity" evidence="1">
    <location>
        <begin position="87"/>
        <end position="100"/>
    </location>
</feature>
<feature type="compositionally biased region" description="Basic and acidic residues" evidence="1">
    <location>
        <begin position="116"/>
        <end position="127"/>
    </location>
</feature>
<reference evidence="2 3" key="1">
    <citation type="submission" date="2020-04" db="EMBL/GenBank/DDBJ databases">
        <authorList>
            <person name="Wallbank WR R."/>
            <person name="Pardo Diaz C."/>
            <person name="Kozak K."/>
            <person name="Martin S."/>
            <person name="Jiggins C."/>
            <person name="Moest M."/>
            <person name="Warren A I."/>
            <person name="Byers J.R.P. K."/>
            <person name="Montejo-Kovacevich G."/>
            <person name="Yen C E."/>
        </authorList>
    </citation>
    <scope>NUCLEOTIDE SEQUENCE [LARGE SCALE GENOMIC DNA]</scope>
</reference>
<organism evidence="2 3">
    <name type="scientific">Arctia plantaginis</name>
    <name type="common">Wood tiger moth</name>
    <name type="synonym">Phalaena plantaginis</name>
    <dbReference type="NCBI Taxonomy" id="874455"/>
    <lineage>
        <taxon>Eukaryota</taxon>
        <taxon>Metazoa</taxon>
        <taxon>Ecdysozoa</taxon>
        <taxon>Arthropoda</taxon>
        <taxon>Hexapoda</taxon>
        <taxon>Insecta</taxon>
        <taxon>Pterygota</taxon>
        <taxon>Neoptera</taxon>
        <taxon>Endopterygota</taxon>
        <taxon>Lepidoptera</taxon>
        <taxon>Glossata</taxon>
        <taxon>Ditrysia</taxon>
        <taxon>Noctuoidea</taxon>
        <taxon>Erebidae</taxon>
        <taxon>Arctiinae</taxon>
        <taxon>Arctia</taxon>
    </lineage>
</organism>
<name>A0A8S1AP47_ARCPL</name>
<protein>
    <submittedName>
        <fullName evidence="2">Uncharacterized protein</fullName>
    </submittedName>
</protein>
<dbReference type="AlphaFoldDB" id="A0A8S1AP47"/>
<keyword evidence="3" id="KW-1185">Reference proteome</keyword>
<sequence>MARPGQGSILITYFRVVDRLGMGPGPIIKILKGGLQKNYISIRLRSGYNLPISVNIYVGCQNKEPRRPIRPTKPTKPTTETNDEPDSITSESAATATATLDSERATADSGEAATEDANKIEDPKDNTDDTTGAINDENADANTNPPSALKKKKKSKDNPHNTS</sequence>
<evidence type="ECO:0000256" key="1">
    <source>
        <dbReference type="SAM" id="MobiDB-lite"/>
    </source>
</evidence>